<evidence type="ECO:0000259" key="1">
    <source>
        <dbReference type="PROSITE" id="PS51704"/>
    </source>
</evidence>
<dbReference type="AlphaFoldDB" id="A0A4P6FUZ8"/>
<dbReference type="EMBL" id="CP035491">
    <property type="protein sequence ID" value="QAY74398.1"/>
    <property type="molecule type" value="Genomic_DNA"/>
</dbReference>
<sequence>MNSAFRTVARRSLLVLCSIALTSVLIGAQVPPRVLAADVFGAMRAPGEPAFTVGHRGDRASAPENTMVSLELAMDRLAYVETDVRLTSDGVPVLFHDVTLERVAGVAKRVEDLTFAELSTIDVGSWYGEEFAGERVPTLDAFLAALAERPDARALVELKADWTPAGVRKIVGLIERHNLRSRIILESFSIESLLAIKAASPTTPRIMLTRELPDDPLPLVERFGVIGFGTTAASVRRAKVAVERLHAAGVSVLCYTLNSQEDWAKVSALGVDGIITDEPSDLDAWLAATAPGT</sequence>
<proteinExistence type="predicted"/>
<dbReference type="PANTHER" id="PTHR46211:SF1">
    <property type="entry name" value="GLYCEROPHOSPHODIESTER PHOSPHODIESTERASE, CYTOPLASMIC"/>
    <property type="match status" value="1"/>
</dbReference>
<reference evidence="2 3" key="1">
    <citation type="submission" date="2019-01" db="EMBL/GenBank/DDBJ databases">
        <title>Genome sequencing of strain FW100M-8.</title>
        <authorList>
            <person name="Heo J."/>
            <person name="Kim S.-J."/>
            <person name="Kim J.-S."/>
            <person name="Hong S.-B."/>
            <person name="Kwon S.-W."/>
        </authorList>
    </citation>
    <scope>NUCLEOTIDE SEQUENCE [LARGE SCALE GENOMIC DNA]</scope>
    <source>
        <strain evidence="2 3">FW100M-8</strain>
    </source>
</reference>
<dbReference type="KEGG" id="agf:ET445_14760"/>
<name>A0A4P6FUZ8_9MICO</name>
<gene>
    <name evidence="2" type="ORF">ET445_14760</name>
</gene>
<accession>A0A4P6FUZ8</accession>
<dbReference type="InterPro" id="IPR030395">
    <property type="entry name" value="GP_PDE_dom"/>
</dbReference>
<dbReference type="PROSITE" id="PS51704">
    <property type="entry name" value="GP_PDE"/>
    <property type="match status" value="1"/>
</dbReference>
<dbReference type="RefSeq" id="WP_129191943.1">
    <property type="nucleotide sequence ID" value="NZ_CP035491.1"/>
</dbReference>
<dbReference type="Proteomes" id="UP000291259">
    <property type="component" value="Chromosome"/>
</dbReference>
<organism evidence="2 3">
    <name type="scientific">Agromyces protaetiae</name>
    <dbReference type="NCBI Taxonomy" id="2509455"/>
    <lineage>
        <taxon>Bacteria</taxon>
        <taxon>Bacillati</taxon>
        <taxon>Actinomycetota</taxon>
        <taxon>Actinomycetes</taxon>
        <taxon>Micrococcales</taxon>
        <taxon>Microbacteriaceae</taxon>
        <taxon>Agromyces</taxon>
    </lineage>
</organism>
<dbReference type="GO" id="GO:0008081">
    <property type="term" value="F:phosphoric diester hydrolase activity"/>
    <property type="evidence" value="ECO:0007669"/>
    <property type="project" value="InterPro"/>
</dbReference>
<dbReference type="GO" id="GO:0006629">
    <property type="term" value="P:lipid metabolic process"/>
    <property type="evidence" value="ECO:0007669"/>
    <property type="project" value="InterPro"/>
</dbReference>
<evidence type="ECO:0000313" key="3">
    <source>
        <dbReference type="Proteomes" id="UP000291259"/>
    </source>
</evidence>
<keyword evidence="3" id="KW-1185">Reference proteome</keyword>
<evidence type="ECO:0000313" key="2">
    <source>
        <dbReference type="EMBL" id="QAY74398.1"/>
    </source>
</evidence>
<dbReference type="OrthoDB" id="9758957at2"/>
<dbReference type="Gene3D" id="3.20.20.190">
    <property type="entry name" value="Phosphatidylinositol (PI) phosphodiesterase"/>
    <property type="match status" value="1"/>
</dbReference>
<dbReference type="SUPFAM" id="SSF51695">
    <property type="entry name" value="PLC-like phosphodiesterases"/>
    <property type="match status" value="1"/>
</dbReference>
<feature type="domain" description="GP-PDE" evidence="1">
    <location>
        <begin position="50"/>
        <end position="286"/>
    </location>
</feature>
<dbReference type="Pfam" id="PF03009">
    <property type="entry name" value="GDPD"/>
    <property type="match status" value="1"/>
</dbReference>
<protein>
    <recommendedName>
        <fullName evidence="1">GP-PDE domain-containing protein</fullName>
    </recommendedName>
</protein>
<dbReference type="InterPro" id="IPR017946">
    <property type="entry name" value="PLC-like_Pdiesterase_TIM-brl"/>
</dbReference>
<dbReference type="PANTHER" id="PTHR46211">
    <property type="entry name" value="GLYCEROPHOSPHORYL DIESTER PHOSPHODIESTERASE"/>
    <property type="match status" value="1"/>
</dbReference>